<organism evidence="2">
    <name type="scientific">Octopus bimaculoides</name>
    <name type="common">California two-spotted octopus</name>
    <dbReference type="NCBI Taxonomy" id="37653"/>
    <lineage>
        <taxon>Eukaryota</taxon>
        <taxon>Metazoa</taxon>
        <taxon>Spiralia</taxon>
        <taxon>Lophotrochozoa</taxon>
        <taxon>Mollusca</taxon>
        <taxon>Cephalopoda</taxon>
        <taxon>Coleoidea</taxon>
        <taxon>Octopodiformes</taxon>
        <taxon>Octopoda</taxon>
        <taxon>Incirrata</taxon>
        <taxon>Octopodidae</taxon>
        <taxon>Octopus</taxon>
    </lineage>
</organism>
<evidence type="ECO:0000256" key="1">
    <source>
        <dbReference type="SAM" id="MobiDB-lite"/>
    </source>
</evidence>
<dbReference type="EMBL" id="KQ415686">
    <property type="protein sequence ID" value="KOG00986.1"/>
    <property type="molecule type" value="Genomic_DNA"/>
</dbReference>
<feature type="compositionally biased region" description="Low complexity" evidence="1">
    <location>
        <begin position="38"/>
        <end position="49"/>
    </location>
</feature>
<feature type="region of interest" description="Disordered" evidence="1">
    <location>
        <begin position="1"/>
        <end position="134"/>
    </location>
</feature>
<name>A0A0L8IHN8_OCTBM</name>
<protein>
    <submittedName>
        <fullName evidence="2">Uncharacterized protein</fullName>
    </submittedName>
</protein>
<feature type="compositionally biased region" description="Polar residues" evidence="1">
    <location>
        <begin position="1"/>
        <end position="37"/>
    </location>
</feature>
<dbReference type="AlphaFoldDB" id="A0A0L8IHN8"/>
<feature type="compositionally biased region" description="Low complexity" evidence="1">
    <location>
        <begin position="87"/>
        <end position="101"/>
    </location>
</feature>
<feature type="compositionally biased region" description="Low complexity" evidence="1">
    <location>
        <begin position="111"/>
        <end position="134"/>
    </location>
</feature>
<evidence type="ECO:0000313" key="2">
    <source>
        <dbReference type="EMBL" id="KOG00986.1"/>
    </source>
</evidence>
<feature type="compositionally biased region" description="Polar residues" evidence="1">
    <location>
        <begin position="50"/>
        <end position="86"/>
    </location>
</feature>
<reference evidence="2" key="1">
    <citation type="submission" date="2015-07" db="EMBL/GenBank/DDBJ databases">
        <title>MeaNS - Measles Nucleotide Surveillance Program.</title>
        <authorList>
            <person name="Tran T."/>
            <person name="Druce J."/>
        </authorList>
    </citation>
    <scope>NUCLEOTIDE SEQUENCE</scope>
    <source>
        <strain evidence="2">UCB-OBI-ISO-001</strain>
        <tissue evidence="2">Gonad</tissue>
    </source>
</reference>
<accession>A0A0L8IHN8</accession>
<dbReference type="STRING" id="37653.A0A0L8IHN8"/>
<dbReference type="OrthoDB" id="2250192at2759"/>
<proteinExistence type="predicted"/>
<gene>
    <name evidence="2" type="ORF">OCBIM_22021179mg</name>
</gene>
<sequence length="134" mass="14218">MINLSAAGNNSPYDHSDIGSNGNLSRSKRLSISSHNLSTTKSSRTPKSPGLQTGNSRPKTPTMNSSSSKLSTPGTTLVRPNSTTPARPNSTTPNTSRSTTPVAQRMGAQRRLPTTPKSSTPKTPLRPRTPTAHR</sequence>